<organism evidence="2">
    <name type="scientific">Sus scrofa</name>
    <name type="common">Pig</name>
    <dbReference type="NCBI Taxonomy" id="9823"/>
    <lineage>
        <taxon>Eukaryota</taxon>
        <taxon>Metazoa</taxon>
        <taxon>Chordata</taxon>
        <taxon>Craniata</taxon>
        <taxon>Vertebrata</taxon>
        <taxon>Euteleostomi</taxon>
        <taxon>Mammalia</taxon>
        <taxon>Eutheria</taxon>
        <taxon>Laurasiatheria</taxon>
        <taxon>Artiodactyla</taxon>
        <taxon>Suina</taxon>
        <taxon>Suidae</taxon>
        <taxon>Sus</taxon>
    </lineage>
</organism>
<sequence length="181" mass="19870">MSESSESSSITRKVLSPPTRESPAPEQVSLKPTRVSWARSRFGPQFLVSSWVFGGARPRLGVFDSRRSAPSFLCRVTILQQRGLLRGHNANGDDGQEGEEGGERKAGAHEFFHGELIDLIVHRGCHHPGQSQGQLQDDKHLSVRGAFDEFGHCRSDGCDGDESEQHGGPSWKGITREHSSL</sequence>
<dbReference type="EMBL" id="DQIR01085209">
    <property type="protein sequence ID" value="HDA40685.1"/>
    <property type="molecule type" value="Transcribed_RNA"/>
</dbReference>
<evidence type="ECO:0000256" key="1">
    <source>
        <dbReference type="SAM" id="MobiDB-lite"/>
    </source>
</evidence>
<dbReference type="AlphaFoldDB" id="A0A480IVS0"/>
<protein>
    <submittedName>
        <fullName evidence="2">Thymic stromal cotransporter homolog</fullName>
    </submittedName>
</protein>
<reference evidence="2" key="1">
    <citation type="journal article" date="2019" name="PeerJ">
        <title>Genes of the pig, Sus scrofa, reconstructed with EvidentialGene.</title>
        <authorList>
            <person name="Gilbert D.G."/>
        </authorList>
    </citation>
    <scope>NUCLEOTIDE SEQUENCE</scope>
</reference>
<evidence type="ECO:0000313" key="2">
    <source>
        <dbReference type="EMBL" id="HDA40685.1"/>
    </source>
</evidence>
<name>A0A480IVS0_PIG</name>
<proteinExistence type="predicted"/>
<dbReference type="EMBL" id="DQIR01085210">
    <property type="protein sequence ID" value="HDA40686.1"/>
    <property type="molecule type" value="Transcribed_RNA"/>
</dbReference>
<feature type="region of interest" description="Disordered" evidence="1">
    <location>
        <begin position="1"/>
        <end position="31"/>
    </location>
</feature>
<accession>A0A480IVS0</accession>
<feature type="region of interest" description="Disordered" evidence="1">
    <location>
        <begin position="155"/>
        <end position="181"/>
    </location>
</feature>